<name>A0A4T0X0J3_9ASCO</name>
<comment type="subcellular location">
    <subcellularLocation>
        <location evidence="1">Golgi apparatus membrane</location>
        <topology evidence="1">Single-pass type II membrane protein</topology>
    </subcellularLocation>
</comment>
<comment type="similarity">
    <text evidence="3">Belongs to the MNN1/MNT family.</text>
</comment>
<dbReference type="InterPro" id="IPR022751">
    <property type="entry name" value="Alpha_mannosyltransferase"/>
</dbReference>
<accession>A0A4T0X0J3</accession>
<keyword evidence="4" id="KW-0808">Transferase</keyword>
<evidence type="ECO:0000256" key="8">
    <source>
        <dbReference type="ARBA" id="ARBA00023034"/>
    </source>
</evidence>
<evidence type="ECO:0000256" key="3">
    <source>
        <dbReference type="ARBA" id="ARBA00009105"/>
    </source>
</evidence>
<reference evidence="11 12" key="1">
    <citation type="journal article" date="2019" name="Front. Genet.">
        <title>Whole-Genome Sequencing of the Opportunistic Yeast Pathogen Candida inconspicua Uncovers Its Hybrid Origin.</title>
        <authorList>
            <person name="Mixao V."/>
            <person name="Hansen A.P."/>
            <person name="Saus E."/>
            <person name="Boekhout T."/>
            <person name="Lass-Florl C."/>
            <person name="Gabaldon T."/>
        </authorList>
    </citation>
    <scope>NUCLEOTIDE SEQUENCE [LARGE SCALE GENOMIC DNA]</scope>
    <source>
        <strain evidence="11 12">CBS 180</strain>
    </source>
</reference>
<evidence type="ECO:0000256" key="6">
    <source>
        <dbReference type="ARBA" id="ARBA00022968"/>
    </source>
</evidence>
<dbReference type="AlphaFoldDB" id="A0A4T0X0J3"/>
<dbReference type="GO" id="GO:0000139">
    <property type="term" value="C:Golgi membrane"/>
    <property type="evidence" value="ECO:0007669"/>
    <property type="project" value="UniProtKB-SubCell"/>
</dbReference>
<evidence type="ECO:0000256" key="2">
    <source>
        <dbReference type="ARBA" id="ARBA00004922"/>
    </source>
</evidence>
<evidence type="ECO:0000313" key="12">
    <source>
        <dbReference type="Proteomes" id="UP000307173"/>
    </source>
</evidence>
<sequence length="872" mass="102423">MAKVLHLRNRWSLLLAFSFLVFTFFTLNSLFHSNENQTSSTALNKISNTKITENVNSNTFKPNYAKTDEFKQNLVDTSKNNANIQSKEQIKNFETDMERFKNPTSDKTDLDLKEEINDRLNNDRTDVNYESKSEISGKKIDTTQEVQEKLKKPNEVGIGLSEITVVKEVPKKQQDEIDSKNPNQKVMIDEETAKKVIKDVKEQVINDSDDNLDTSFEQLVDKILENKLQGKQDSILDSSYAKHEITEDSVDEKDKKIIEQEIKQMKQMANVDTNPAMEYKDWSITVDQAVESVTPEEFRKGNSLTRKLFKDIIQMMYGNRLSFPLQQRMKMKDGKTVIEPVVLVSEISDDMSEEVVEGLFDFPINFLEDAKIKHKIVTSNLPNLEPNFYGGNGYVTVGGGKYSWFALLVIEVLRHLGSVYPVEVFIPTDAEYEKVFCEEVLPKYNARCIVISNVFDAELIDKIKVTGYQYKSLALLASSFENAFLLDSDNYPVMNPDHLFESELYQKYNMITWPDYWRRTTSPYYYQITDKKIGKQVRYLDDEDTDPKYYKLKTETRNKLRKVVQFHDREGTLKEWTTESGQMLINKRIHFKPLLLALYYNLEGQFGYYPLLSQGGAGEGDKETFVAASHFYDLEYYQVHKKPDRAYGFHKWRKNLVDTSIVQYDPVRDYEVLQYVNKGIQAEIDLLGDNFEYDYFNLHQHKYSIEVSRPIFYHVHETKMDPFELYKIQATYDLKGRKLRNLGGDFPRFDFDLEMFLWQQVNKHLCIEDTDVFFISDPAKKDDRKLLCAYFLPGQLDFLSSSHSLLVEKYEFRRPYDNLWRCDRLNLSPEEKEKEDELERLKEEKERLLEEQLEEKKKKAEEEKEDNKEEQE</sequence>
<comment type="pathway">
    <text evidence="2">Protein modification; protein glycosylation.</text>
</comment>
<keyword evidence="7" id="KW-1133">Transmembrane helix</keyword>
<keyword evidence="9" id="KW-0472">Membrane</keyword>
<keyword evidence="6" id="KW-0735">Signal-anchor</keyword>
<evidence type="ECO:0000256" key="1">
    <source>
        <dbReference type="ARBA" id="ARBA00004323"/>
    </source>
</evidence>
<comment type="caution">
    <text evidence="11">The sequence shown here is derived from an EMBL/GenBank/DDBJ whole genome shotgun (WGS) entry which is preliminary data.</text>
</comment>
<evidence type="ECO:0000313" key="11">
    <source>
        <dbReference type="EMBL" id="TID26130.1"/>
    </source>
</evidence>
<dbReference type="Pfam" id="PF11051">
    <property type="entry name" value="Mannosyl_trans3"/>
    <property type="match status" value="1"/>
</dbReference>
<keyword evidence="12" id="KW-1185">Reference proteome</keyword>
<evidence type="ECO:0000256" key="5">
    <source>
        <dbReference type="ARBA" id="ARBA00022692"/>
    </source>
</evidence>
<protein>
    <submittedName>
        <fullName evidence="11">Uncharacterized protein</fullName>
    </submittedName>
</protein>
<proteinExistence type="inferred from homology"/>
<dbReference type="InterPro" id="IPR029044">
    <property type="entry name" value="Nucleotide-diphossugar_trans"/>
</dbReference>
<dbReference type="Proteomes" id="UP000307173">
    <property type="component" value="Unassembled WGS sequence"/>
</dbReference>
<gene>
    <name evidence="11" type="ORF">CANINC_002825</name>
</gene>
<keyword evidence="5" id="KW-0812">Transmembrane</keyword>
<keyword evidence="8" id="KW-0333">Golgi apparatus</keyword>
<dbReference type="EMBL" id="SELW01000468">
    <property type="protein sequence ID" value="TID26130.1"/>
    <property type="molecule type" value="Genomic_DNA"/>
</dbReference>
<dbReference type="GO" id="GO:0046354">
    <property type="term" value="P:mannan biosynthetic process"/>
    <property type="evidence" value="ECO:0007669"/>
    <property type="project" value="TreeGrafter"/>
</dbReference>
<evidence type="ECO:0000256" key="9">
    <source>
        <dbReference type="ARBA" id="ARBA00023136"/>
    </source>
</evidence>
<dbReference type="PANTHER" id="PTHR31646:SF1">
    <property type="entry name" value="ALPHA-1,2-MANNOSYLTRANSFERASE MNN2"/>
    <property type="match status" value="1"/>
</dbReference>
<dbReference type="GO" id="GO:0000026">
    <property type="term" value="F:alpha-1,2-mannosyltransferase activity"/>
    <property type="evidence" value="ECO:0007669"/>
    <property type="project" value="TreeGrafter"/>
</dbReference>
<feature type="compositionally biased region" description="Basic and acidic residues" evidence="10">
    <location>
        <begin position="852"/>
        <end position="867"/>
    </location>
</feature>
<feature type="region of interest" description="Disordered" evidence="10">
    <location>
        <begin position="852"/>
        <end position="872"/>
    </location>
</feature>
<evidence type="ECO:0000256" key="7">
    <source>
        <dbReference type="ARBA" id="ARBA00022989"/>
    </source>
</evidence>
<dbReference type="SUPFAM" id="SSF53448">
    <property type="entry name" value="Nucleotide-diphospho-sugar transferases"/>
    <property type="match status" value="1"/>
</dbReference>
<evidence type="ECO:0000256" key="10">
    <source>
        <dbReference type="SAM" id="MobiDB-lite"/>
    </source>
</evidence>
<evidence type="ECO:0000256" key="4">
    <source>
        <dbReference type="ARBA" id="ARBA00022679"/>
    </source>
</evidence>
<dbReference type="STRING" id="52247.A0A4T0X0J3"/>
<dbReference type="PANTHER" id="PTHR31646">
    <property type="entry name" value="ALPHA-1,2-MANNOSYLTRANSFERASE MNN2"/>
    <property type="match status" value="1"/>
</dbReference>
<organism evidence="11 12">
    <name type="scientific">Pichia inconspicua</name>
    <dbReference type="NCBI Taxonomy" id="52247"/>
    <lineage>
        <taxon>Eukaryota</taxon>
        <taxon>Fungi</taxon>
        <taxon>Dikarya</taxon>
        <taxon>Ascomycota</taxon>
        <taxon>Saccharomycotina</taxon>
        <taxon>Pichiomycetes</taxon>
        <taxon>Pichiales</taxon>
        <taxon>Pichiaceae</taxon>
        <taxon>Pichia</taxon>
    </lineage>
</organism>
<dbReference type="OrthoDB" id="430354at2759"/>